<dbReference type="AlphaFoldDB" id="A0A4Z2GS51"/>
<keyword evidence="2" id="KW-1185">Reference proteome</keyword>
<dbReference type="Proteomes" id="UP000314294">
    <property type="component" value="Unassembled WGS sequence"/>
</dbReference>
<sequence>MGYVYMQRHGPNTHCVTTWRGLLKLHLLGCMSVIGRWLWFFGETGEIVTVGNLIPLRPRESGVSLGRVA</sequence>
<evidence type="ECO:0000313" key="2">
    <source>
        <dbReference type="Proteomes" id="UP000314294"/>
    </source>
</evidence>
<gene>
    <name evidence="1" type="ORF">EYF80_034246</name>
</gene>
<name>A0A4Z2GS51_9TELE</name>
<reference evidence="1 2" key="1">
    <citation type="submission" date="2019-03" db="EMBL/GenBank/DDBJ databases">
        <title>First draft genome of Liparis tanakae, snailfish: a comprehensive survey of snailfish specific genes.</title>
        <authorList>
            <person name="Kim W."/>
            <person name="Song I."/>
            <person name="Jeong J.-H."/>
            <person name="Kim D."/>
            <person name="Kim S."/>
            <person name="Ryu S."/>
            <person name="Song J.Y."/>
            <person name="Lee S.K."/>
        </authorList>
    </citation>
    <scope>NUCLEOTIDE SEQUENCE [LARGE SCALE GENOMIC DNA]</scope>
    <source>
        <tissue evidence="1">Muscle</tissue>
    </source>
</reference>
<accession>A0A4Z2GS51</accession>
<protein>
    <submittedName>
        <fullName evidence="1">Uncharacterized protein</fullName>
    </submittedName>
</protein>
<evidence type="ECO:0000313" key="1">
    <source>
        <dbReference type="EMBL" id="TNN55504.1"/>
    </source>
</evidence>
<organism evidence="1 2">
    <name type="scientific">Liparis tanakae</name>
    <name type="common">Tanaka's snailfish</name>
    <dbReference type="NCBI Taxonomy" id="230148"/>
    <lineage>
        <taxon>Eukaryota</taxon>
        <taxon>Metazoa</taxon>
        <taxon>Chordata</taxon>
        <taxon>Craniata</taxon>
        <taxon>Vertebrata</taxon>
        <taxon>Euteleostomi</taxon>
        <taxon>Actinopterygii</taxon>
        <taxon>Neopterygii</taxon>
        <taxon>Teleostei</taxon>
        <taxon>Neoteleostei</taxon>
        <taxon>Acanthomorphata</taxon>
        <taxon>Eupercaria</taxon>
        <taxon>Perciformes</taxon>
        <taxon>Cottioidei</taxon>
        <taxon>Cottales</taxon>
        <taxon>Liparidae</taxon>
        <taxon>Liparis</taxon>
    </lineage>
</organism>
<comment type="caution">
    <text evidence="1">The sequence shown here is derived from an EMBL/GenBank/DDBJ whole genome shotgun (WGS) entry which is preliminary data.</text>
</comment>
<proteinExistence type="predicted"/>
<dbReference type="EMBL" id="SRLO01000453">
    <property type="protein sequence ID" value="TNN55504.1"/>
    <property type="molecule type" value="Genomic_DNA"/>
</dbReference>